<keyword evidence="3" id="KW-1185">Reference proteome</keyword>
<dbReference type="Proteomes" id="UP000324222">
    <property type="component" value="Unassembled WGS sequence"/>
</dbReference>
<evidence type="ECO:0000313" key="2">
    <source>
        <dbReference type="EMBL" id="MPC93937.1"/>
    </source>
</evidence>
<dbReference type="EMBL" id="VSRR010096678">
    <property type="protein sequence ID" value="MPC93937.1"/>
    <property type="molecule type" value="Genomic_DNA"/>
</dbReference>
<proteinExistence type="predicted"/>
<reference evidence="2 3" key="1">
    <citation type="submission" date="2019-05" db="EMBL/GenBank/DDBJ databases">
        <title>Another draft genome of Portunus trituberculatus and its Hox gene families provides insights of decapod evolution.</title>
        <authorList>
            <person name="Jeong J.-H."/>
            <person name="Song I."/>
            <person name="Kim S."/>
            <person name="Choi T."/>
            <person name="Kim D."/>
            <person name="Ryu S."/>
            <person name="Kim W."/>
        </authorList>
    </citation>
    <scope>NUCLEOTIDE SEQUENCE [LARGE SCALE GENOMIC DNA]</scope>
    <source>
        <tissue evidence="2">Muscle</tissue>
    </source>
</reference>
<comment type="caution">
    <text evidence="2">The sequence shown here is derived from an EMBL/GenBank/DDBJ whole genome shotgun (WGS) entry which is preliminary data.</text>
</comment>
<protein>
    <submittedName>
        <fullName evidence="2">Uncharacterized protein</fullName>
    </submittedName>
</protein>
<organism evidence="2 3">
    <name type="scientific">Portunus trituberculatus</name>
    <name type="common">Swimming crab</name>
    <name type="synonym">Neptunus trituberculatus</name>
    <dbReference type="NCBI Taxonomy" id="210409"/>
    <lineage>
        <taxon>Eukaryota</taxon>
        <taxon>Metazoa</taxon>
        <taxon>Ecdysozoa</taxon>
        <taxon>Arthropoda</taxon>
        <taxon>Crustacea</taxon>
        <taxon>Multicrustacea</taxon>
        <taxon>Malacostraca</taxon>
        <taxon>Eumalacostraca</taxon>
        <taxon>Eucarida</taxon>
        <taxon>Decapoda</taxon>
        <taxon>Pleocyemata</taxon>
        <taxon>Brachyura</taxon>
        <taxon>Eubrachyura</taxon>
        <taxon>Portunoidea</taxon>
        <taxon>Portunidae</taxon>
        <taxon>Portuninae</taxon>
        <taxon>Portunus</taxon>
    </lineage>
</organism>
<evidence type="ECO:0000256" key="1">
    <source>
        <dbReference type="SAM" id="MobiDB-lite"/>
    </source>
</evidence>
<sequence length="103" mass="11411">MSKVARTAGGEWRSAEVKDFPNRALMTLKIKVIKNLGQSFNKDSLSVMNSESWENLRKHFGESFQRNGRALVSPGESQGRLAPPPAPLKGLNEPCSERPCGRE</sequence>
<evidence type="ECO:0000313" key="3">
    <source>
        <dbReference type="Proteomes" id="UP000324222"/>
    </source>
</evidence>
<name>A0A5B7JL98_PORTR</name>
<feature type="region of interest" description="Disordered" evidence="1">
    <location>
        <begin position="70"/>
        <end position="103"/>
    </location>
</feature>
<dbReference type="AlphaFoldDB" id="A0A5B7JL98"/>
<accession>A0A5B7JL98</accession>
<gene>
    <name evidence="2" type="ORF">E2C01_089085</name>
</gene>